<reference evidence="4 5" key="1">
    <citation type="submission" date="2017-09" db="EMBL/GenBank/DDBJ databases">
        <title>Mesorhizobum sanjuanii sp. nov. isolated from nodules of Lotus tenuis in saline-alkaline lowlands of Flooding Pampa.</title>
        <authorList>
            <person name="Sannazzaro A.I."/>
            <person name="Torres Tejerizo G.A."/>
            <person name="Fontana F."/>
            <person name="Cumpa Velazquez L.M."/>
            <person name="Hansen L."/>
            <person name="Pistorio M."/>
            <person name="Estrella M.J."/>
        </authorList>
    </citation>
    <scope>NUCLEOTIDE SEQUENCE [LARGE SCALE GENOMIC DNA]</scope>
    <source>
        <strain evidence="4 5">BSA136</strain>
    </source>
</reference>
<keyword evidence="5" id="KW-1185">Reference proteome</keyword>
<dbReference type="Gene3D" id="3.90.25.10">
    <property type="entry name" value="UDP-galactose 4-epimerase, domain 1"/>
    <property type="match status" value="1"/>
</dbReference>
<dbReference type="AlphaFoldDB" id="A0A2A6FI70"/>
<protein>
    <submittedName>
        <fullName evidence="4">Transposase</fullName>
    </submittedName>
</protein>
<evidence type="ECO:0000313" key="5">
    <source>
        <dbReference type="Proteomes" id="UP000219182"/>
    </source>
</evidence>
<evidence type="ECO:0000259" key="3">
    <source>
        <dbReference type="Pfam" id="PF01370"/>
    </source>
</evidence>
<dbReference type="Gene3D" id="3.40.50.720">
    <property type="entry name" value="NAD(P)-binding Rossmann-like Domain"/>
    <property type="match status" value="1"/>
</dbReference>
<sequence length="316" mass="34208">MTNPQRVLVTGGAGFIGWRCSRNLAGAGARVLIADNLSVGMPMPSIEACETREIDIRDKDGMMELVGDFKPDTIVHLAAIHHIPTCERQRAYALDVNVVGTENILDAAEKAGVGTVVLASSGAVYDWVDAPLDENATKTWPCDNYALSKLTNESQLRFWAERTGGRGRVARIFNTIGHDDPNAHLIPDILNQLYNAKGQARIALGNLKPRRDYIHAEDTASGVAALADDIGEANFDVMNVGSGKDASVEELVRLIGAAMKVDIEIVEDKERVRRVDRATQLAKVDKIGNRLGWSAKIGLPAAVTDIVARFPFKKAG</sequence>
<proteinExistence type="inferred from homology"/>
<dbReference type="EMBL" id="NWQG01000046">
    <property type="protein sequence ID" value="PDQ21435.1"/>
    <property type="molecule type" value="Genomic_DNA"/>
</dbReference>
<dbReference type="SUPFAM" id="SSF51735">
    <property type="entry name" value="NAD(P)-binding Rossmann-fold domains"/>
    <property type="match status" value="1"/>
</dbReference>
<comment type="caution">
    <text evidence="4">The sequence shown here is derived from an EMBL/GenBank/DDBJ whole genome shotgun (WGS) entry which is preliminary data.</text>
</comment>
<accession>A0A2A6FI70</accession>
<dbReference type="InterPro" id="IPR001509">
    <property type="entry name" value="Epimerase_deHydtase"/>
</dbReference>
<comment type="similarity">
    <text evidence="2">Belongs to the NAD(P)-dependent epimerase/dehydratase family.</text>
</comment>
<comment type="pathway">
    <text evidence="1">Bacterial outer membrane biogenesis; LPS O-antigen biosynthesis.</text>
</comment>
<feature type="domain" description="NAD-dependent epimerase/dehydratase" evidence="3">
    <location>
        <begin position="7"/>
        <end position="241"/>
    </location>
</feature>
<dbReference type="RefSeq" id="WP_097572956.1">
    <property type="nucleotide sequence ID" value="NZ_NWQG01000046.1"/>
</dbReference>
<evidence type="ECO:0000256" key="1">
    <source>
        <dbReference type="ARBA" id="ARBA00005125"/>
    </source>
</evidence>
<dbReference type="Pfam" id="PF01370">
    <property type="entry name" value="Epimerase"/>
    <property type="match status" value="1"/>
</dbReference>
<organism evidence="4 5">
    <name type="scientific">Mesorhizobium sanjuanii</name>
    <dbReference type="NCBI Taxonomy" id="2037900"/>
    <lineage>
        <taxon>Bacteria</taxon>
        <taxon>Pseudomonadati</taxon>
        <taxon>Pseudomonadota</taxon>
        <taxon>Alphaproteobacteria</taxon>
        <taxon>Hyphomicrobiales</taxon>
        <taxon>Phyllobacteriaceae</taxon>
        <taxon>Mesorhizobium</taxon>
    </lineage>
</organism>
<dbReference type="InterPro" id="IPR036291">
    <property type="entry name" value="NAD(P)-bd_dom_sf"/>
</dbReference>
<dbReference type="PANTHER" id="PTHR43000">
    <property type="entry name" value="DTDP-D-GLUCOSE 4,6-DEHYDRATASE-RELATED"/>
    <property type="match status" value="1"/>
</dbReference>
<evidence type="ECO:0000313" key="4">
    <source>
        <dbReference type="EMBL" id="PDQ21435.1"/>
    </source>
</evidence>
<gene>
    <name evidence="4" type="ORF">CN311_08920</name>
</gene>
<dbReference type="Proteomes" id="UP000219182">
    <property type="component" value="Unassembled WGS sequence"/>
</dbReference>
<name>A0A2A6FI70_9HYPH</name>
<evidence type="ECO:0000256" key="2">
    <source>
        <dbReference type="ARBA" id="ARBA00007637"/>
    </source>
</evidence>